<evidence type="ECO:0000313" key="1">
    <source>
        <dbReference type="EMBL" id="MCG2462152.1"/>
    </source>
</evidence>
<accession>A0AAE3JU88</accession>
<dbReference type="SUPFAM" id="SSF52141">
    <property type="entry name" value="Uracil-DNA glycosylase-like"/>
    <property type="match status" value="1"/>
</dbReference>
<organism evidence="1 2">
    <name type="scientific">Cerina litoralis</name>
    <dbReference type="NCBI Taxonomy" id="2874477"/>
    <lineage>
        <taxon>Bacteria</taxon>
        <taxon>Pseudomonadati</taxon>
        <taxon>Bacteroidota</taxon>
        <taxon>Flavobacteriia</taxon>
        <taxon>Flavobacteriales</taxon>
        <taxon>Flavobacteriaceae</taxon>
        <taxon>Cerina</taxon>
    </lineage>
</organism>
<dbReference type="Proteomes" id="UP001200642">
    <property type="component" value="Unassembled WGS sequence"/>
</dbReference>
<dbReference type="RefSeq" id="WP_317903289.1">
    <property type="nucleotide sequence ID" value="NZ_JAIRBC010000025.1"/>
</dbReference>
<evidence type="ECO:0000313" key="2">
    <source>
        <dbReference type="Proteomes" id="UP001200642"/>
    </source>
</evidence>
<dbReference type="Gene3D" id="3.40.470.10">
    <property type="entry name" value="Uracil-DNA glycosylase-like domain"/>
    <property type="match status" value="1"/>
</dbReference>
<comment type="caution">
    <text evidence="1">The sequence shown here is derived from an EMBL/GenBank/DDBJ whole genome shotgun (WGS) entry which is preliminary data.</text>
</comment>
<proteinExistence type="predicted"/>
<name>A0AAE3JU88_9FLAO</name>
<sequence>MFLHTHPYEPFLFPEATKLIVGTLPPPRFTTGILKDGDVDFCYGSRDGQLWVILDKIFDLGLKFETSEEAVQQRIKFLHDYKIGICDMVASAEREKVDATDLGMQNAKLRNLIGYLEQYPNIGTLLFTGGNSKNGPEYFFRRHLKEHGSRLKLISNEVPRIHRFFLPKEPNRSITTVSLTAPSGSANRAVGSLERYKSMKRKNPEFNTIDFRVMQYKEFF</sequence>
<dbReference type="AlphaFoldDB" id="A0AAE3JU88"/>
<dbReference type="EMBL" id="JAIRBC010000025">
    <property type="protein sequence ID" value="MCG2462152.1"/>
    <property type="molecule type" value="Genomic_DNA"/>
</dbReference>
<dbReference type="InterPro" id="IPR036895">
    <property type="entry name" value="Uracil-DNA_glycosylase-like_sf"/>
</dbReference>
<gene>
    <name evidence="1" type="ORF">K8352_15435</name>
</gene>
<protein>
    <submittedName>
        <fullName evidence="1">Uracil-DNA glycosylase family protein</fullName>
    </submittedName>
</protein>
<reference evidence="1" key="1">
    <citation type="submission" date="2023-02" db="EMBL/GenBank/DDBJ databases">
        <title>Genome of Flavobacteriaceae gen. nov. sp. strain F89.</title>
        <authorList>
            <person name="Wang Y."/>
        </authorList>
    </citation>
    <scope>NUCLEOTIDE SEQUENCE</scope>
    <source>
        <strain evidence="1">F89</strain>
    </source>
</reference>
<keyword evidence="2" id="KW-1185">Reference proteome</keyword>